<dbReference type="Pfam" id="PF15511">
    <property type="entry name" value="CENP-T_C"/>
    <property type="match status" value="1"/>
</dbReference>
<evidence type="ECO:0000313" key="8">
    <source>
        <dbReference type="Proteomes" id="UP000749293"/>
    </source>
</evidence>
<feature type="region of interest" description="Disordered" evidence="5">
    <location>
        <begin position="622"/>
        <end position="651"/>
    </location>
</feature>
<feature type="compositionally biased region" description="Low complexity" evidence="5">
    <location>
        <begin position="246"/>
        <end position="257"/>
    </location>
</feature>
<dbReference type="AlphaFoldDB" id="A0A9P5D294"/>
<dbReference type="InterPro" id="IPR035425">
    <property type="entry name" value="CENP-T/H4_C"/>
</dbReference>
<dbReference type="InterPro" id="IPR009072">
    <property type="entry name" value="Histone-fold"/>
</dbReference>
<sequence length="651" mass="70627">MESTPKSNRPTGRTPGPARTPIGRTPVGRASTAEPPSSRPSVHTPLDRTTSRDLLNSVRRAASVSASGGPQGGQSNAPTPHAKLAQRALHDRRTAVFTPGKNRRRSLMDQRETPMDILRNLGRKLAPTSKRVSTSSSISSASSSAGAPDTATPPSRSGHRRQRRRTARSSDFTQPIPEERAGHDDDDDDDEEDLRPPRLSLPIDRDDDDDEEELRPPRPSMLEDFDYTVASVELPRRMDFGQQAAGRLSRGSLGSLRPSDVFEGNQMMSPDVTGRQSDFFPEQVAEDVDEYQRIDADPTRRSSLGRVSDFGLEMPEGLDGQTTFVMSEPGDDAPPTSPIAQDPTGLLIEEQEATGAVAANAADAAPPPPTPAPAPAPFSEGRSPPTPLPLDDFSDREPLEDIPDGSDDGDDGDREPLEDIPDHSDDGDREPVEDIPERSDGGGDVPMDDGGFDDDAAGGYEEYAENVAYAAAPEMSPVAATAPAARAPAPAPARQSDVGHVRIREALPPRRKRKLVSRHGIEYPSLPPAFVKRVAQTALQSSGLSNPRVSTDTLTALIQASEWYFEQLGDDLGAYANHAKRKTIEESDVVTLMRRQRQIGSTSTVFSLAQKHMPRELLQELRMPIAQTTKKRRGEHGADGEEEEEEEEDDT</sequence>
<dbReference type="OrthoDB" id="10071681at2759"/>
<dbReference type="PANTHER" id="PTHR22980">
    <property type="entry name" value="CORTISTATIN"/>
    <property type="match status" value="1"/>
</dbReference>
<organism evidence="7 8">
    <name type="scientific">Geosmithia morbida</name>
    <dbReference type="NCBI Taxonomy" id="1094350"/>
    <lineage>
        <taxon>Eukaryota</taxon>
        <taxon>Fungi</taxon>
        <taxon>Dikarya</taxon>
        <taxon>Ascomycota</taxon>
        <taxon>Pezizomycotina</taxon>
        <taxon>Sordariomycetes</taxon>
        <taxon>Hypocreomycetidae</taxon>
        <taxon>Hypocreales</taxon>
        <taxon>Bionectriaceae</taxon>
        <taxon>Geosmithia</taxon>
    </lineage>
</organism>
<evidence type="ECO:0000256" key="3">
    <source>
        <dbReference type="ARBA" id="ARBA00022454"/>
    </source>
</evidence>
<keyword evidence="4" id="KW-0539">Nucleus</keyword>
<dbReference type="GO" id="GO:0046982">
    <property type="term" value="F:protein heterodimerization activity"/>
    <property type="evidence" value="ECO:0007669"/>
    <property type="project" value="InterPro"/>
</dbReference>
<dbReference type="GO" id="GO:0005694">
    <property type="term" value="C:chromosome"/>
    <property type="evidence" value="ECO:0007669"/>
    <property type="project" value="UniProtKB-SubCell"/>
</dbReference>
<accession>A0A9P5D294</accession>
<dbReference type="GO" id="GO:0000712">
    <property type="term" value="P:resolution of meiotic recombination intermediates"/>
    <property type="evidence" value="ECO:0007669"/>
    <property type="project" value="TreeGrafter"/>
</dbReference>
<evidence type="ECO:0000256" key="5">
    <source>
        <dbReference type="SAM" id="MobiDB-lite"/>
    </source>
</evidence>
<feature type="domain" description="CENP-T/Histone H4 histone fold" evidence="6">
    <location>
        <begin position="519"/>
        <end position="625"/>
    </location>
</feature>
<dbReference type="EMBL" id="JAANYQ010000004">
    <property type="protein sequence ID" value="KAF4124788.1"/>
    <property type="molecule type" value="Genomic_DNA"/>
</dbReference>
<evidence type="ECO:0000256" key="1">
    <source>
        <dbReference type="ARBA" id="ARBA00004123"/>
    </source>
</evidence>
<feature type="compositionally biased region" description="Basic and acidic residues" evidence="5">
    <location>
        <begin position="290"/>
        <end position="300"/>
    </location>
</feature>
<reference evidence="7" key="1">
    <citation type="submission" date="2020-03" db="EMBL/GenBank/DDBJ databases">
        <title>Site-based positive gene gene selection in Geosmithia morbida across the United States reveals a broad range of putative effectors and factors for local host and environmental adapation.</title>
        <authorList>
            <person name="Onufrak A."/>
            <person name="Murdoch R.W."/>
            <person name="Gazis R."/>
            <person name="Huff M."/>
            <person name="Staton M."/>
            <person name="Klingeman W."/>
            <person name="Hadziabdic D."/>
        </authorList>
    </citation>
    <scope>NUCLEOTIDE SEQUENCE</scope>
    <source>
        <strain evidence="7">1262</strain>
    </source>
</reference>
<feature type="compositionally biased region" description="Basic residues" evidence="5">
    <location>
        <begin position="157"/>
        <end position="167"/>
    </location>
</feature>
<evidence type="ECO:0000256" key="2">
    <source>
        <dbReference type="ARBA" id="ARBA00004286"/>
    </source>
</evidence>
<feature type="compositionally biased region" description="Low complexity" evidence="5">
    <location>
        <begin position="57"/>
        <end position="67"/>
    </location>
</feature>
<dbReference type="SUPFAM" id="SSF47113">
    <property type="entry name" value="Histone-fold"/>
    <property type="match status" value="1"/>
</dbReference>
<evidence type="ECO:0000313" key="7">
    <source>
        <dbReference type="EMBL" id="KAF4124788.1"/>
    </source>
</evidence>
<comment type="subcellular location">
    <subcellularLocation>
        <location evidence="2">Chromosome</location>
    </subcellularLocation>
    <subcellularLocation>
        <location evidence="1">Nucleus</location>
    </subcellularLocation>
</comment>
<dbReference type="Gene3D" id="1.10.20.10">
    <property type="entry name" value="Histone, subunit A"/>
    <property type="match status" value="1"/>
</dbReference>
<dbReference type="GO" id="GO:0003682">
    <property type="term" value="F:chromatin binding"/>
    <property type="evidence" value="ECO:0007669"/>
    <property type="project" value="TreeGrafter"/>
</dbReference>
<proteinExistence type="predicted"/>
<feature type="compositionally biased region" description="Low complexity" evidence="5">
    <location>
        <begin position="9"/>
        <end position="26"/>
    </location>
</feature>
<dbReference type="CDD" id="cd22920">
    <property type="entry name" value="HFD_CENP-T"/>
    <property type="match status" value="1"/>
</dbReference>
<dbReference type="Proteomes" id="UP000749293">
    <property type="component" value="Unassembled WGS sequence"/>
</dbReference>
<dbReference type="GO" id="GO:0071821">
    <property type="term" value="C:FANCM-MHF complex"/>
    <property type="evidence" value="ECO:0007669"/>
    <property type="project" value="TreeGrafter"/>
</dbReference>
<feature type="compositionally biased region" description="Pro residues" evidence="5">
    <location>
        <begin position="365"/>
        <end position="376"/>
    </location>
</feature>
<keyword evidence="8" id="KW-1185">Reference proteome</keyword>
<keyword evidence="3" id="KW-0158">Chromosome</keyword>
<dbReference type="GeneID" id="55971682"/>
<dbReference type="RefSeq" id="XP_035323440.1">
    <property type="nucleotide sequence ID" value="XM_035467428.1"/>
</dbReference>
<feature type="compositionally biased region" description="Acidic residues" evidence="5">
    <location>
        <begin position="400"/>
        <end position="413"/>
    </location>
</feature>
<feature type="compositionally biased region" description="Acidic residues" evidence="5">
    <location>
        <begin position="640"/>
        <end position="651"/>
    </location>
</feature>
<evidence type="ECO:0000256" key="4">
    <source>
        <dbReference type="ARBA" id="ARBA00023242"/>
    </source>
</evidence>
<feature type="compositionally biased region" description="Acidic residues" evidence="5">
    <location>
        <begin position="446"/>
        <end position="456"/>
    </location>
</feature>
<feature type="compositionally biased region" description="Low complexity" evidence="5">
    <location>
        <begin position="126"/>
        <end position="156"/>
    </location>
</feature>
<gene>
    <name evidence="7" type="ORF">GMORB2_5454</name>
</gene>
<feature type="region of interest" description="Disordered" evidence="5">
    <location>
        <begin position="289"/>
        <end position="459"/>
    </location>
</feature>
<feature type="region of interest" description="Disordered" evidence="5">
    <location>
        <begin position="1"/>
        <end position="225"/>
    </location>
</feature>
<feature type="compositionally biased region" description="Acidic residues" evidence="5">
    <location>
        <begin position="184"/>
        <end position="193"/>
    </location>
</feature>
<feature type="compositionally biased region" description="Basic and acidic residues" evidence="5">
    <location>
        <begin position="414"/>
        <end position="441"/>
    </location>
</feature>
<dbReference type="GO" id="GO:0031297">
    <property type="term" value="P:replication fork processing"/>
    <property type="evidence" value="ECO:0007669"/>
    <property type="project" value="TreeGrafter"/>
</dbReference>
<protein>
    <submittedName>
        <fullName evidence="7">Core histone H2A/H2B/H3/H4</fullName>
    </submittedName>
</protein>
<dbReference type="PANTHER" id="PTHR22980:SF5">
    <property type="entry name" value="CENP-T_HISTONE H4 HISTONE FOLD DOMAIN-CONTAINING PROTEIN"/>
    <property type="match status" value="1"/>
</dbReference>
<comment type="caution">
    <text evidence="7">The sequence shown here is derived from an EMBL/GenBank/DDBJ whole genome shotgun (WGS) entry which is preliminary data.</text>
</comment>
<feature type="region of interest" description="Disordered" evidence="5">
    <location>
        <begin position="244"/>
        <end position="276"/>
    </location>
</feature>
<evidence type="ECO:0000259" key="6">
    <source>
        <dbReference type="Pfam" id="PF15511"/>
    </source>
</evidence>
<name>A0A9P5D294_9HYPO</name>